<feature type="signal peptide" evidence="1">
    <location>
        <begin position="1"/>
        <end position="25"/>
    </location>
</feature>
<name>A0A1Y1IC55_KLENI</name>
<proteinExistence type="predicted"/>
<sequence>MASSSALSVLVALVLVAALSVPTSGSEAADSWDMSHVHPGLSRELLATPVAAGTFSPGGPPSSTNCNPCPDFSIAPRPGFGKCRACAAGQGTNLARTKCFACSGGPLAPFPCNKPQFGGNPQACPGCQGDNSIGCCIPGTYCC</sequence>
<evidence type="ECO:0000256" key="1">
    <source>
        <dbReference type="SAM" id="SignalP"/>
    </source>
</evidence>
<dbReference type="EMBL" id="DF237229">
    <property type="protein sequence ID" value="GAQ86286.1"/>
    <property type="molecule type" value="Genomic_DNA"/>
</dbReference>
<evidence type="ECO:0008006" key="4">
    <source>
        <dbReference type="Google" id="ProtNLM"/>
    </source>
</evidence>
<keyword evidence="3" id="KW-1185">Reference proteome</keyword>
<gene>
    <name evidence="2" type="ORF">KFL_002800160</name>
</gene>
<dbReference type="Proteomes" id="UP000054558">
    <property type="component" value="Unassembled WGS sequence"/>
</dbReference>
<keyword evidence="1" id="KW-0732">Signal</keyword>
<reference evidence="2 3" key="1">
    <citation type="journal article" date="2014" name="Nat. Commun.">
        <title>Klebsormidium flaccidum genome reveals primary factors for plant terrestrial adaptation.</title>
        <authorList>
            <person name="Hori K."/>
            <person name="Maruyama F."/>
            <person name="Fujisawa T."/>
            <person name="Togashi T."/>
            <person name="Yamamoto N."/>
            <person name="Seo M."/>
            <person name="Sato S."/>
            <person name="Yamada T."/>
            <person name="Mori H."/>
            <person name="Tajima N."/>
            <person name="Moriyama T."/>
            <person name="Ikeuchi M."/>
            <person name="Watanabe M."/>
            <person name="Wada H."/>
            <person name="Kobayashi K."/>
            <person name="Saito M."/>
            <person name="Masuda T."/>
            <person name="Sasaki-Sekimoto Y."/>
            <person name="Mashiguchi K."/>
            <person name="Awai K."/>
            <person name="Shimojima M."/>
            <person name="Masuda S."/>
            <person name="Iwai M."/>
            <person name="Nobusawa T."/>
            <person name="Narise T."/>
            <person name="Kondo S."/>
            <person name="Saito H."/>
            <person name="Sato R."/>
            <person name="Murakawa M."/>
            <person name="Ihara Y."/>
            <person name="Oshima-Yamada Y."/>
            <person name="Ohtaka K."/>
            <person name="Satoh M."/>
            <person name="Sonobe K."/>
            <person name="Ishii M."/>
            <person name="Ohtani R."/>
            <person name="Kanamori-Sato M."/>
            <person name="Honoki R."/>
            <person name="Miyazaki D."/>
            <person name="Mochizuki H."/>
            <person name="Umetsu J."/>
            <person name="Higashi K."/>
            <person name="Shibata D."/>
            <person name="Kamiya Y."/>
            <person name="Sato N."/>
            <person name="Nakamura Y."/>
            <person name="Tabata S."/>
            <person name="Ida S."/>
            <person name="Kurokawa K."/>
            <person name="Ohta H."/>
        </authorList>
    </citation>
    <scope>NUCLEOTIDE SEQUENCE [LARGE SCALE GENOMIC DNA]</scope>
    <source>
        <strain evidence="2 3">NIES-2285</strain>
    </source>
</reference>
<protein>
    <recommendedName>
        <fullName evidence="4">Tyrosine-protein kinase ephrin type A/B receptor-like domain-containing protein</fullName>
    </recommendedName>
</protein>
<evidence type="ECO:0000313" key="3">
    <source>
        <dbReference type="Proteomes" id="UP000054558"/>
    </source>
</evidence>
<organism evidence="2 3">
    <name type="scientific">Klebsormidium nitens</name>
    <name type="common">Green alga</name>
    <name type="synonym">Ulothrix nitens</name>
    <dbReference type="NCBI Taxonomy" id="105231"/>
    <lineage>
        <taxon>Eukaryota</taxon>
        <taxon>Viridiplantae</taxon>
        <taxon>Streptophyta</taxon>
        <taxon>Klebsormidiophyceae</taxon>
        <taxon>Klebsormidiales</taxon>
        <taxon>Klebsormidiaceae</taxon>
        <taxon>Klebsormidium</taxon>
    </lineage>
</organism>
<dbReference type="AlphaFoldDB" id="A0A1Y1IC55"/>
<accession>A0A1Y1IC55</accession>
<evidence type="ECO:0000313" key="2">
    <source>
        <dbReference type="EMBL" id="GAQ86286.1"/>
    </source>
</evidence>
<feature type="chain" id="PRO_5012620939" description="Tyrosine-protein kinase ephrin type A/B receptor-like domain-containing protein" evidence="1">
    <location>
        <begin position="26"/>
        <end position="143"/>
    </location>
</feature>